<dbReference type="AlphaFoldDB" id="A0A2G9ULB0"/>
<gene>
    <name evidence="2" type="ORF">TELCIR_07063</name>
</gene>
<evidence type="ECO:0000313" key="2">
    <source>
        <dbReference type="EMBL" id="PIO71048.1"/>
    </source>
</evidence>
<keyword evidence="1" id="KW-0472">Membrane</keyword>
<protein>
    <submittedName>
        <fullName evidence="2">Uncharacterized protein</fullName>
    </submittedName>
</protein>
<evidence type="ECO:0000256" key="1">
    <source>
        <dbReference type="SAM" id="Phobius"/>
    </source>
</evidence>
<feature type="transmembrane region" description="Helical" evidence="1">
    <location>
        <begin position="117"/>
        <end position="138"/>
    </location>
</feature>
<reference evidence="2 3" key="1">
    <citation type="submission" date="2015-09" db="EMBL/GenBank/DDBJ databases">
        <title>Draft genome of the parasitic nematode Teladorsagia circumcincta isolate WARC Sus (inbred).</title>
        <authorList>
            <person name="Mitreva M."/>
        </authorList>
    </citation>
    <scope>NUCLEOTIDE SEQUENCE [LARGE SCALE GENOMIC DNA]</scope>
    <source>
        <strain evidence="2 3">S</strain>
    </source>
</reference>
<proteinExistence type="predicted"/>
<keyword evidence="1" id="KW-1133">Transmembrane helix</keyword>
<evidence type="ECO:0000313" key="3">
    <source>
        <dbReference type="Proteomes" id="UP000230423"/>
    </source>
</evidence>
<accession>A0A2G9ULB0</accession>
<keyword evidence="3" id="KW-1185">Reference proteome</keyword>
<dbReference type="InterPro" id="IPR036259">
    <property type="entry name" value="MFS_trans_sf"/>
</dbReference>
<dbReference type="PANTHER" id="PTHR45757:SF3">
    <property type="entry name" value="MFS DOMAIN-CONTAINING PROTEIN"/>
    <property type="match status" value="1"/>
</dbReference>
<feature type="transmembrane region" description="Helical" evidence="1">
    <location>
        <begin position="150"/>
        <end position="168"/>
    </location>
</feature>
<organism evidence="2 3">
    <name type="scientific">Teladorsagia circumcincta</name>
    <name type="common">Brown stomach worm</name>
    <name type="synonym">Ostertagia circumcincta</name>
    <dbReference type="NCBI Taxonomy" id="45464"/>
    <lineage>
        <taxon>Eukaryota</taxon>
        <taxon>Metazoa</taxon>
        <taxon>Ecdysozoa</taxon>
        <taxon>Nematoda</taxon>
        <taxon>Chromadorea</taxon>
        <taxon>Rhabditida</taxon>
        <taxon>Rhabditina</taxon>
        <taxon>Rhabditomorpha</taxon>
        <taxon>Strongyloidea</taxon>
        <taxon>Trichostrongylidae</taxon>
        <taxon>Teladorsagia</taxon>
    </lineage>
</organism>
<dbReference type="SUPFAM" id="SSF103473">
    <property type="entry name" value="MFS general substrate transporter"/>
    <property type="match status" value="1"/>
</dbReference>
<dbReference type="Proteomes" id="UP000230423">
    <property type="component" value="Unassembled WGS sequence"/>
</dbReference>
<feature type="transmembrane region" description="Helical" evidence="1">
    <location>
        <begin position="174"/>
        <end position="194"/>
    </location>
</feature>
<feature type="transmembrane region" description="Helical" evidence="1">
    <location>
        <begin position="77"/>
        <end position="97"/>
    </location>
</feature>
<sequence>MLADSAVNMMMLLLREQYDKTQQSWLQASVAIGALTASFPYTYMFEHYTKKWVFLSAGKKKHAGGIPYRSILSSKTLWGAWIAAFGDLLAVQLVAMFNPQYLNDYLHYNVLKTGFLGALPVLVQFMLKLLGGVSSDALKCLDETTKLRVYNSLALGGSSIFFAILAFVPRENHTTAIVVLVFAESLLGLNTAGFNKCATLHSRQYGHFVMTQ</sequence>
<name>A0A2G9ULB0_TELCI</name>
<feature type="non-terminal residue" evidence="2">
    <location>
        <position position="212"/>
    </location>
</feature>
<dbReference type="EMBL" id="KZ346075">
    <property type="protein sequence ID" value="PIO71048.1"/>
    <property type="molecule type" value="Genomic_DNA"/>
</dbReference>
<dbReference type="PANTHER" id="PTHR45757">
    <property type="entry name" value="PROTEIN CBG23364-RELATED"/>
    <property type="match status" value="1"/>
</dbReference>
<dbReference type="OrthoDB" id="2985014at2759"/>
<keyword evidence="1" id="KW-0812">Transmembrane</keyword>
<dbReference type="Gene3D" id="1.20.1250.20">
    <property type="entry name" value="MFS general substrate transporter like domains"/>
    <property type="match status" value="1"/>
</dbReference>
<feature type="transmembrane region" description="Helical" evidence="1">
    <location>
        <begin position="25"/>
        <end position="45"/>
    </location>
</feature>
<dbReference type="GO" id="GO:0016020">
    <property type="term" value="C:membrane"/>
    <property type="evidence" value="ECO:0007669"/>
    <property type="project" value="TreeGrafter"/>
</dbReference>